<sequence length="54" mass="6411">MELGDLRLYFCQVLLDHRQRISTRTISICCECNEFSDIVEWKAQFTILPDEDES</sequence>
<accession>A0A0N8S8Q6</accession>
<gene>
    <name evidence="1" type="ORF">ALP42_101235</name>
</gene>
<organism evidence="1 2">
    <name type="scientific">Pseudomonas savastanoi pv. nerii</name>
    <dbReference type="NCBI Taxonomy" id="360921"/>
    <lineage>
        <taxon>Bacteria</taxon>
        <taxon>Pseudomonadati</taxon>
        <taxon>Pseudomonadota</taxon>
        <taxon>Gammaproteobacteria</taxon>
        <taxon>Pseudomonadales</taxon>
        <taxon>Pseudomonadaceae</taxon>
        <taxon>Pseudomonas</taxon>
    </lineage>
</organism>
<dbReference type="Proteomes" id="UP000268636">
    <property type="component" value="Unassembled WGS sequence"/>
</dbReference>
<evidence type="ECO:0000313" key="1">
    <source>
        <dbReference type="EMBL" id="RMT72723.1"/>
    </source>
</evidence>
<name>A0A0N8S8Q6_PSESS</name>
<reference evidence="1 2" key="1">
    <citation type="submission" date="2018-08" db="EMBL/GenBank/DDBJ databases">
        <title>Recombination of ecologically and evolutionarily significant loci maintains genetic cohesion in the Pseudomonas syringae species complex.</title>
        <authorList>
            <person name="Dillon M."/>
            <person name="Thakur S."/>
            <person name="Almeida R.N.D."/>
            <person name="Weir B.S."/>
            <person name="Guttman D.S."/>
        </authorList>
    </citation>
    <scope>NUCLEOTIDE SEQUENCE [LARGE SCALE GENOMIC DNA]</scope>
    <source>
        <strain evidence="1 2">ICMP 13786</strain>
    </source>
</reference>
<comment type="caution">
    <text evidence="1">The sequence shown here is derived from an EMBL/GenBank/DDBJ whole genome shotgun (WGS) entry which is preliminary data.</text>
</comment>
<protein>
    <submittedName>
        <fullName evidence="1">Uncharacterized protein</fullName>
    </submittedName>
</protein>
<proteinExistence type="predicted"/>
<evidence type="ECO:0000313" key="2">
    <source>
        <dbReference type="Proteomes" id="UP000268636"/>
    </source>
</evidence>
<dbReference type="EMBL" id="RBTN01000241">
    <property type="protein sequence ID" value="RMT72723.1"/>
    <property type="molecule type" value="Genomic_DNA"/>
</dbReference>
<dbReference type="AlphaFoldDB" id="A0A0N8S8Q6"/>